<name>V5E3F5_9GAMM</name>
<accession>V5E3F5</accession>
<dbReference type="Pfam" id="PF13649">
    <property type="entry name" value="Methyltransf_25"/>
    <property type="match status" value="1"/>
</dbReference>
<evidence type="ECO:0000259" key="3">
    <source>
        <dbReference type="Pfam" id="PF13649"/>
    </source>
</evidence>
<dbReference type="SUPFAM" id="SSF53335">
    <property type="entry name" value="S-adenosyl-L-methionine-dependent methyltransferases"/>
    <property type="match status" value="1"/>
</dbReference>
<gene>
    <name evidence="4" type="ORF">MGMO_5c00250</name>
</gene>
<dbReference type="CDD" id="cd02440">
    <property type="entry name" value="AdoMet_MTases"/>
    <property type="match status" value="1"/>
</dbReference>
<sequence length="251" mass="27874">MSTQNWQEIWNRRAYDLGSTLDLGALIKLDGFDVGAGRIEVSDWQAYVGIISNKLGISDGATVYEIGCGAGAFLYALCQRHNLTVGGLDYSKALISAATRALPDGEFNIAAAKSVGTSTTYDFVMSNGVFHYFSQEYAAEVLARMIKKARIAVAVLEVPDLETKQESEAFRRDKLTQEEYEKKYAGLEHTYYERDWFKTQAIENGCDYEIFDGCVPNYAQNPYRFGVILKKSHSAKCTKSSLLKAAKGSDE</sequence>
<dbReference type="PANTHER" id="PTHR43861:SF1">
    <property type="entry name" value="TRANS-ACONITATE 2-METHYLTRANSFERASE"/>
    <property type="match status" value="1"/>
</dbReference>
<comment type="caution">
    <text evidence="4">The sequence shown here is derived from an EMBL/GenBank/DDBJ whole genome shotgun (WGS) entry which is preliminary data.</text>
</comment>
<dbReference type="Proteomes" id="UP000017842">
    <property type="component" value="Unassembled WGS sequence"/>
</dbReference>
<evidence type="ECO:0000256" key="1">
    <source>
        <dbReference type="ARBA" id="ARBA00022603"/>
    </source>
</evidence>
<proteinExistence type="predicted"/>
<dbReference type="InterPro" id="IPR041698">
    <property type="entry name" value="Methyltransf_25"/>
</dbReference>
<protein>
    <submittedName>
        <fullName evidence="4">Methyltransferase type 12</fullName>
    </submittedName>
</protein>
<dbReference type="GO" id="GO:0008168">
    <property type="term" value="F:methyltransferase activity"/>
    <property type="evidence" value="ECO:0007669"/>
    <property type="project" value="UniProtKB-KW"/>
</dbReference>
<dbReference type="InterPro" id="IPR029063">
    <property type="entry name" value="SAM-dependent_MTases_sf"/>
</dbReference>
<keyword evidence="2 4" id="KW-0808">Transferase</keyword>
<dbReference type="AlphaFoldDB" id="V5E3F5"/>
<dbReference type="eggNOG" id="COG2226">
    <property type="taxonomic scope" value="Bacteria"/>
</dbReference>
<dbReference type="PANTHER" id="PTHR43861">
    <property type="entry name" value="TRANS-ACONITATE 2-METHYLTRANSFERASE-RELATED"/>
    <property type="match status" value="1"/>
</dbReference>
<evidence type="ECO:0000313" key="4">
    <source>
        <dbReference type="EMBL" id="ESS74086.1"/>
    </source>
</evidence>
<reference evidence="4 5" key="1">
    <citation type="journal article" date="2013" name="Genome Announc.">
        <title>Draft Genome Sequence of the Methanotrophic Gammaproteobacterium Methyloglobulus morosus DSM 22980 Strain KoM1.</title>
        <authorList>
            <person name="Poehlein A."/>
            <person name="Deutzmann J.S."/>
            <person name="Daniel R."/>
            <person name="Simeonova D.D."/>
        </authorList>
    </citation>
    <scope>NUCLEOTIDE SEQUENCE [LARGE SCALE GENOMIC DNA]</scope>
    <source>
        <strain evidence="4 5">KoM1</strain>
    </source>
</reference>
<dbReference type="OrthoDB" id="9760689at2"/>
<dbReference type="STRING" id="1116472.MGMO_5c00250"/>
<evidence type="ECO:0000313" key="5">
    <source>
        <dbReference type="Proteomes" id="UP000017842"/>
    </source>
</evidence>
<dbReference type="GO" id="GO:0032259">
    <property type="term" value="P:methylation"/>
    <property type="evidence" value="ECO:0007669"/>
    <property type="project" value="UniProtKB-KW"/>
</dbReference>
<dbReference type="RefSeq" id="WP_023493024.1">
    <property type="nucleotide sequence ID" value="NZ_AYLO01000005.1"/>
</dbReference>
<organism evidence="4 5">
    <name type="scientific">Methyloglobulus morosus KoM1</name>
    <dbReference type="NCBI Taxonomy" id="1116472"/>
    <lineage>
        <taxon>Bacteria</taxon>
        <taxon>Pseudomonadati</taxon>
        <taxon>Pseudomonadota</taxon>
        <taxon>Gammaproteobacteria</taxon>
        <taxon>Methylococcales</taxon>
        <taxon>Methylococcaceae</taxon>
        <taxon>Methyloglobulus</taxon>
    </lineage>
</organism>
<evidence type="ECO:0000256" key="2">
    <source>
        <dbReference type="ARBA" id="ARBA00022679"/>
    </source>
</evidence>
<keyword evidence="1 4" id="KW-0489">Methyltransferase</keyword>
<feature type="domain" description="Methyltransferase" evidence="3">
    <location>
        <begin position="63"/>
        <end position="146"/>
    </location>
</feature>
<dbReference type="Gene3D" id="3.40.50.150">
    <property type="entry name" value="Vaccinia Virus protein VP39"/>
    <property type="match status" value="1"/>
</dbReference>
<dbReference type="EMBL" id="AYLO01000005">
    <property type="protein sequence ID" value="ESS74086.1"/>
    <property type="molecule type" value="Genomic_DNA"/>
</dbReference>
<keyword evidence="5" id="KW-1185">Reference proteome</keyword>